<protein>
    <recommendedName>
        <fullName evidence="4">O-methyltransferase C-terminal domain-containing protein</fullName>
    </recommendedName>
</protein>
<dbReference type="Proteomes" id="UP000607653">
    <property type="component" value="Unassembled WGS sequence"/>
</dbReference>
<evidence type="ECO:0000256" key="2">
    <source>
        <dbReference type="ARBA" id="ARBA00022679"/>
    </source>
</evidence>
<dbReference type="InterPro" id="IPR036388">
    <property type="entry name" value="WH-like_DNA-bd_sf"/>
</dbReference>
<dbReference type="Gene3D" id="3.40.50.150">
    <property type="entry name" value="Vaccinia Virus protein VP39"/>
    <property type="match status" value="1"/>
</dbReference>
<proteinExistence type="predicted"/>
<dbReference type="InterPro" id="IPR036390">
    <property type="entry name" value="WH_DNA-bd_sf"/>
</dbReference>
<dbReference type="AlphaFoldDB" id="A0A822Z6E7"/>
<keyword evidence="1" id="KW-0489">Methyltransferase</keyword>
<dbReference type="GO" id="GO:0008171">
    <property type="term" value="F:O-methyltransferase activity"/>
    <property type="evidence" value="ECO:0007669"/>
    <property type="project" value="InterPro"/>
</dbReference>
<evidence type="ECO:0000256" key="1">
    <source>
        <dbReference type="ARBA" id="ARBA00022603"/>
    </source>
</evidence>
<keyword evidence="3" id="KW-0949">S-adenosyl-L-methionine</keyword>
<organism evidence="5 8">
    <name type="scientific">Nelumbo nucifera</name>
    <name type="common">Sacred lotus</name>
    <dbReference type="NCBI Taxonomy" id="4432"/>
    <lineage>
        <taxon>Eukaryota</taxon>
        <taxon>Viridiplantae</taxon>
        <taxon>Streptophyta</taxon>
        <taxon>Embryophyta</taxon>
        <taxon>Tracheophyta</taxon>
        <taxon>Spermatophyta</taxon>
        <taxon>Magnoliopsida</taxon>
        <taxon>Proteales</taxon>
        <taxon>Nelumbonaceae</taxon>
        <taxon>Nelumbo</taxon>
    </lineage>
</organism>
<sequence>MKRKKKKTVCWRRHWQSASVLPMASKVATELDVLDIISRAGPGAYLSASEMALHLHTENPDAATMLDCQPGWNVASTHVSTGSDKLLMDSWYHLRDAILEGGIPFDKAQGMTIFKYCEKDSKYNKFFIRGMSGHTTTVMVLKKILDTYKGFEGLKDVVDVGGGNGLTLKMITSRYPQIKGMNFDLLHVVEEAPSYPDKNGLT</sequence>
<comment type="caution">
    <text evidence="5">The sequence shown here is derived from an EMBL/GenBank/DDBJ whole genome shotgun (WGS) entry which is preliminary data.</text>
</comment>
<keyword evidence="2" id="KW-0808">Transferase</keyword>
<evidence type="ECO:0000313" key="5">
    <source>
        <dbReference type="EMBL" id="DAD41934.1"/>
    </source>
</evidence>
<keyword evidence="8" id="KW-1185">Reference proteome</keyword>
<dbReference type="SUPFAM" id="SSF53335">
    <property type="entry name" value="S-adenosyl-L-methionine-dependent methyltransferases"/>
    <property type="match status" value="1"/>
</dbReference>
<dbReference type="PANTHER" id="PTHR11746">
    <property type="entry name" value="O-METHYLTRANSFERASE"/>
    <property type="match status" value="1"/>
</dbReference>
<dbReference type="Gene3D" id="1.10.10.10">
    <property type="entry name" value="Winged helix-like DNA-binding domain superfamily/Winged helix DNA-binding domain"/>
    <property type="match status" value="1"/>
</dbReference>
<dbReference type="InterPro" id="IPR016461">
    <property type="entry name" value="COMT-like"/>
</dbReference>
<feature type="domain" description="O-methyltransferase C-terminal" evidence="4">
    <location>
        <begin position="91"/>
        <end position="195"/>
    </location>
</feature>
<dbReference type="EMBL" id="DUZY01000005">
    <property type="protein sequence ID" value="DAD41954.1"/>
    <property type="molecule type" value="Genomic_DNA"/>
</dbReference>
<name>A0A822Z6E7_NELNU</name>
<dbReference type="GO" id="GO:0032259">
    <property type="term" value="P:methylation"/>
    <property type="evidence" value="ECO:0007669"/>
    <property type="project" value="UniProtKB-KW"/>
</dbReference>
<gene>
    <name evidence="5" type="ORF">HUJ06_016257</name>
    <name evidence="6" type="ORF">HUJ06_016263</name>
    <name evidence="7" type="ORF">HUJ06_016277</name>
</gene>
<evidence type="ECO:0000256" key="3">
    <source>
        <dbReference type="ARBA" id="ARBA00022691"/>
    </source>
</evidence>
<dbReference type="PROSITE" id="PS51683">
    <property type="entry name" value="SAM_OMT_II"/>
    <property type="match status" value="1"/>
</dbReference>
<dbReference type="EMBL" id="DUZY01000005">
    <property type="protein sequence ID" value="DAD41934.1"/>
    <property type="molecule type" value="Genomic_DNA"/>
</dbReference>
<dbReference type="InterPro" id="IPR001077">
    <property type="entry name" value="COMT_C"/>
</dbReference>
<reference evidence="5 8" key="1">
    <citation type="journal article" date="2020" name="Mol. Biol. Evol.">
        <title>Distinct Expression and Methylation Patterns for Genes with Different Fates following a Single Whole-Genome Duplication in Flowering Plants.</title>
        <authorList>
            <person name="Shi T."/>
            <person name="Rahmani R.S."/>
            <person name="Gugger P.F."/>
            <person name="Wang M."/>
            <person name="Li H."/>
            <person name="Zhang Y."/>
            <person name="Li Z."/>
            <person name="Wang Q."/>
            <person name="Van de Peer Y."/>
            <person name="Marchal K."/>
            <person name="Chen J."/>
        </authorList>
    </citation>
    <scope>NUCLEOTIDE SEQUENCE [LARGE SCALE GENOMIC DNA]</scope>
    <source>
        <tissue evidence="5">Leaf</tissue>
    </source>
</reference>
<evidence type="ECO:0000313" key="7">
    <source>
        <dbReference type="EMBL" id="DAD41954.1"/>
    </source>
</evidence>
<dbReference type="EMBL" id="DUZY01000005">
    <property type="protein sequence ID" value="DAD41940.1"/>
    <property type="molecule type" value="Genomic_DNA"/>
</dbReference>
<accession>A0A822Z6E7</accession>
<dbReference type="SUPFAM" id="SSF46785">
    <property type="entry name" value="Winged helix' DNA-binding domain"/>
    <property type="match status" value="1"/>
</dbReference>
<dbReference type="Pfam" id="PF00891">
    <property type="entry name" value="Methyltransf_2"/>
    <property type="match status" value="1"/>
</dbReference>
<evidence type="ECO:0000259" key="4">
    <source>
        <dbReference type="Pfam" id="PF00891"/>
    </source>
</evidence>
<evidence type="ECO:0000313" key="6">
    <source>
        <dbReference type="EMBL" id="DAD41940.1"/>
    </source>
</evidence>
<dbReference type="InterPro" id="IPR029063">
    <property type="entry name" value="SAM-dependent_MTases_sf"/>
</dbReference>
<evidence type="ECO:0000313" key="8">
    <source>
        <dbReference type="Proteomes" id="UP000607653"/>
    </source>
</evidence>